<evidence type="ECO:0000313" key="6">
    <source>
        <dbReference type="Proteomes" id="UP000002051"/>
    </source>
</evidence>
<feature type="chain" id="PRO_5014571944" evidence="1">
    <location>
        <begin position="23"/>
        <end position="59"/>
    </location>
</feature>
<gene>
    <name evidence="3" type="ordered locus">MTR_1g075500</name>
    <name evidence="4" type="ORF">MtrunA17_Chr1g0187291</name>
</gene>
<dbReference type="GO" id="GO:0046872">
    <property type="term" value="F:metal ion binding"/>
    <property type="evidence" value="ECO:0007669"/>
    <property type="project" value="InterPro"/>
</dbReference>
<evidence type="ECO:0000259" key="2">
    <source>
        <dbReference type="Pfam" id="PF07127"/>
    </source>
</evidence>
<organism evidence="3 6">
    <name type="scientific">Medicago truncatula</name>
    <name type="common">Barrel medic</name>
    <name type="synonym">Medicago tribuloides</name>
    <dbReference type="NCBI Taxonomy" id="3880"/>
    <lineage>
        <taxon>Eukaryota</taxon>
        <taxon>Viridiplantae</taxon>
        <taxon>Streptophyta</taxon>
        <taxon>Embryophyta</taxon>
        <taxon>Tracheophyta</taxon>
        <taxon>Spermatophyta</taxon>
        <taxon>Magnoliopsida</taxon>
        <taxon>eudicotyledons</taxon>
        <taxon>Gunneridae</taxon>
        <taxon>Pentapetalae</taxon>
        <taxon>rosids</taxon>
        <taxon>fabids</taxon>
        <taxon>Fabales</taxon>
        <taxon>Fabaceae</taxon>
        <taxon>Papilionoideae</taxon>
        <taxon>50 kb inversion clade</taxon>
        <taxon>NPAAA clade</taxon>
        <taxon>Hologalegina</taxon>
        <taxon>IRL clade</taxon>
        <taxon>Trifolieae</taxon>
        <taxon>Medicago</taxon>
    </lineage>
</organism>
<dbReference type="EnsemblPlants" id="AES61063">
    <property type="protein sequence ID" value="AES61063"/>
    <property type="gene ID" value="MTR_1g075500"/>
</dbReference>
<dbReference type="Proteomes" id="UP000002051">
    <property type="component" value="Unassembled WGS sequence"/>
</dbReference>
<dbReference type="AlphaFoldDB" id="G7I4S7"/>
<reference evidence="7" key="4">
    <citation type="journal article" date="2018" name="Nat. Plants">
        <title>Whole-genome landscape of Medicago truncatula symbiotic genes.</title>
        <authorList>
            <person name="Pecrix Y."/>
            <person name="Staton S.E."/>
            <person name="Sallet E."/>
            <person name="Lelandais-Briere C."/>
            <person name="Moreau S."/>
            <person name="Carrere S."/>
            <person name="Blein T."/>
            <person name="Jardinaud M.F."/>
            <person name="Latrasse D."/>
            <person name="Zouine M."/>
            <person name="Zahm M."/>
            <person name="Kreplak J."/>
            <person name="Mayjonade B."/>
            <person name="Satge C."/>
            <person name="Perez M."/>
            <person name="Cauet S."/>
            <person name="Marande W."/>
            <person name="Chantry-Darmon C."/>
            <person name="Lopez-Roques C."/>
            <person name="Bouchez O."/>
            <person name="Berard A."/>
            <person name="Debelle F."/>
            <person name="Munos S."/>
            <person name="Bendahmane A."/>
            <person name="Berges H."/>
            <person name="Niebel A."/>
            <person name="Buitink J."/>
            <person name="Frugier F."/>
            <person name="Benhamed M."/>
            <person name="Crespi M."/>
            <person name="Gouzy J."/>
            <person name="Gamas P."/>
        </authorList>
    </citation>
    <scope>NUCLEOTIDE SEQUENCE [LARGE SCALE GENOMIC DNA]</scope>
    <source>
        <strain evidence="7">cv. Jemalong A17</strain>
    </source>
</reference>
<accession>G7I4S7</accession>
<sequence>MKNMSAIIKFIYAMSLILFIANEHYRELICKTDDNCPRRGTNKYFIHKCIDYRCQWIPR</sequence>
<reference evidence="3 6" key="1">
    <citation type="journal article" date="2011" name="Nature">
        <title>The Medicago genome provides insight into the evolution of rhizobial symbioses.</title>
        <authorList>
            <person name="Young N.D."/>
            <person name="Debelle F."/>
            <person name="Oldroyd G.E."/>
            <person name="Geurts R."/>
            <person name="Cannon S.B."/>
            <person name="Udvardi M.K."/>
            <person name="Benedito V.A."/>
            <person name="Mayer K.F."/>
            <person name="Gouzy J."/>
            <person name="Schoof H."/>
            <person name="Van de Peer Y."/>
            <person name="Proost S."/>
            <person name="Cook D.R."/>
            <person name="Meyers B.C."/>
            <person name="Spannagl M."/>
            <person name="Cheung F."/>
            <person name="De Mita S."/>
            <person name="Krishnakumar V."/>
            <person name="Gundlach H."/>
            <person name="Zhou S."/>
            <person name="Mudge J."/>
            <person name="Bharti A.K."/>
            <person name="Murray J.D."/>
            <person name="Naoumkina M.A."/>
            <person name="Rosen B."/>
            <person name="Silverstein K.A."/>
            <person name="Tang H."/>
            <person name="Rombauts S."/>
            <person name="Zhao P.X."/>
            <person name="Zhou P."/>
            <person name="Barbe V."/>
            <person name="Bardou P."/>
            <person name="Bechner M."/>
            <person name="Bellec A."/>
            <person name="Berger A."/>
            <person name="Berges H."/>
            <person name="Bidwell S."/>
            <person name="Bisseling T."/>
            <person name="Choisne N."/>
            <person name="Couloux A."/>
            <person name="Denny R."/>
            <person name="Deshpande S."/>
            <person name="Dai X."/>
            <person name="Doyle J.J."/>
            <person name="Dudez A.M."/>
            <person name="Farmer A.D."/>
            <person name="Fouteau S."/>
            <person name="Franken C."/>
            <person name="Gibelin C."/>
            <person name="Gish J."/>
            <person name="Goldstein S."/>
            <person name="Gonzalez A.J."/>
            <person name="Green P.J."/>
            <person name="Hallab A."/>
            <person name="Hartog M."/>
            <person name="Hua A."/>
            <person name="Humphray S.J."/>
            <person name="Jeong D.H."/>
            <person name="Jing Y."/>
            <person name="Jocker A."/>
            <person name="Kenton S.M."/>
            <person name="Kim D.J."/>
            <person name="Klee K."/>
            <person name="Lai H."/>
            <person name="Lang C."/>
            <person name="Lin S."/>
            <person name="Macmil S.L."/>
            <person name="Magdelenat G."/>
            <person name="Matthews L."/>
            <person name="McCorrison J."/>
            <person name="Monaghan E.L."/>
            <person name="Mun J.H."/>
            <person name="Najar F.Z."/>
            <person name="Nicholson C."/>
            <person name="Noirot C."/>
            <person name="O'Bleness M."/>
            <person name="Paule C.R."/>
            <person name="Poulain J."/>
            <person name="Prion F."/>
            <person name="Qin B."/>
            <person name="Qu C."/>
            <person name="Retzel E.F."/>
            <person name="Riddle C."/>
            <person name="Sallet E."/>
            <person name="Samain S."/>
            <person name="Samson N."/>
            <person name="Sanders I."/>
            <person name="Saurat O."/>
            <person name="Scarpelli C."/>
            <person name="Schiex T."/>
            <person name="Segurens B."/>
            <person name="Severin A.J."/>
            <person name="Sherrier D.J."/>
            <person name="Shi R."/>
            <person name="Sims S."/>
            <person name="Singer S.R."/>
            <person name="Sinharoy S."/>
            <person name="Sterck L."/>
            <person name="Viollet A."/>
            <person name="Wang B.B."/>
            <person name="Wang K."/>
            <person name="Wang M."/>
            <person name="Wang X."/>
            <person name="Warfsmann J."/>
            <person name="Weissenbach J."/>
            <person name="White D.D."/>
            <person name="White J.D."/>
            <person name="Wiley G.B."/>
            <person name="Wincker P."/>
            <person name="Xing Y."/>
            <person name="Yang L."/>
            <person name="Yao Z."/>
            <person name="Ying F."/>
            <person name="Zhai J."/>
            <person name="Zhou L."/>
            <person name="Zuber A."/>
            <person name="Denarie J."/>
            <person name="Dixon R.A."/>
            <person name="May G.D."/>
            <person name="Schwartz D.C."/>
            <person name="Rogers J."/>
            <person name="Quetier F."/>
            <person name="Town C.D."/>
            <person name="Roe B.A."/>
        </authorList>
    </citation>
    <scope>NUCLEOTIDE SEQUENCE [LARGE SCALE GENOMIC DNA]</scope>
    <source>
        <strain evidence="3">A17</strain>
        <strain evidence="5 6">cv. Jemalong A17</strain>
    </source>
</reference>
<reference evidence="3 6" key="2">
    <citation type="journal article" date="2014" name="BMC Genomics">
        <title>An improved genome release (version Mt4.0) for the model legume Medicago truncatula.</title>
        <authorList>
            <person name="Tang H."/>
            <person name="Krishnakumar V."/>
            <person name="Bidwell S."/>
            <person name="Rosen B."/>
            <person name="Chan A."/>
            <person name="Zhou S."/>
            <person name="Gentzbittel L."/>
            <person name="Childs K.L."/>
            <person name="Yandell M."/>
            <person name="Gundlach H."/>
            <person name="Mayer K.F."/>
            <person name="Schwartz D.C."/>
            <person name="Town C.D."/>
        </authorList>
    </citation>
    <scope>GENOME REANNOTATION</scope>
    <source>
        <strain evidence="5 6">cv. Jemalong A17</strain>
    </source>
</reference>
<evidence type="ECO:0000313" key="4">
    <source>
        <dbReference type="EMBL" id="RHN80349.1"/>
    </source>
</evidence>
<name>G7I4S7_MEDTR</name>
<keyword evidence="6" id="KW-1185">Reference proteome</keyword>
<evidence type="ECO:0000313" key="3">
    <source>
        <dbReference type="EMBL" id="AES61063.1"/>
    </source>
</evidence>
<protein>
    <submittedName>
        <fullName evidence="3">Nodule Cysteine-Rich (NCR) secreted peptide</fullName>
    </submittedName>
    <submittedName>
        <fullName evidence="4">Putative Late nodulin</fullName>
    </submittedName>
</protein>
<dbReference type="PaxDb" id="3880-AES61063"/>
<dbReference type="EMBL" id="PSQE01000001">
    <property type="protein sequence ID" value="RHN80349.1"/>
    <property type="molecule type" value="Genomic_DNA"/>
</dbReference>
<evidence type="ECO:0000256" key="1">
    <source>
        <dbReference type="SAM" id="SignalP"/>
    </source>
</evidence>
<feature type="domain" description="Late nodulin" evidence="2">
    <location>
        <begin position="4"/>
        <end position="55"/>
    </location>
</feature>
<dbReference type="Proteomes" id="UP000265566">
    <property type="component" value="Chromosome 1"/>
</dbReference>
<proteinExistence type="predicted"/>
<dbReference type="InterPro" id="IPR009810">
    <property type="entry name" value="Nodulin_late_dom"/>
</dbReference>
<dbReference type="Gramene" id="rna4263">
    <property type="protein sequence ID" value="RHN80349.1"/>
    <property type="gene ID" value="gene4263"/>
</dbReference>
<dbReference type="EMBL" id="CM001217">
    <property type="protein sequence ID" value="AES61063.1"/>
    <property type="molecule type" value="Genomic_DNA"/>
</dbReference>
<dbReference type="HOGENOM" id="CLU_3035326_0_0_1"/>
<reference evidence="4" key="5">
    <citation type="journal article" date="2018" name="Nat. Plants">
        <title>Whole-genome landscape of Medicago truncatula symbiotic genes.</title>
        <authorList>
            <person name="Pecrix Y."/>
            <person name="Gamas P."/>
            <person name="Carrere S."/>
        </authorList>
    </citation>
    <scope>NUCLEOTIDE SEQUENCE</scope>
    <source>
        <tissue evidence="4">Leaves</tissue>
    </source>
</reference>
<feature type="signal peptide" evidence="1">
    <location>
        <begin position="1"/>
        <end position="22"/>
    </location>
</feature>
<dbReference type="Pfam" id="PF07127">
    <property type="entry name" value="Nodulin_late"/>
    <property type="match status" value="1"/>
</dbReference>
<reference evidence="5" key="3">
    <citation type="submission" date="2015-04" db="UniProtKB">
        <authorList>
            <consortium name="EnsemblPlants"/>
        </authorList>
    </citation>
    <scope>IDENTIFICATION</scope>
    <source>
        <strain evidence="5">cv. Jemalong A17</strain>
    </source>
</reference>
<evidence type="ECO:0000313" key="5">
    <source>
        <dbReference type="EnsemblPlants" id="AES61063"/>
    </source>
</evidence>
<keyword evidence="1" id="KW-0732">Signal</keyword>
<evidence type="ECO:0000313" key="7">
    <source>
        <dbReference type="Proteomes" id="UP000265566"/>
    </source>
</evidence>